<dbReference type="Gramene" id="AUR62016836-RA">
    <property type="protein sequence ID" value="AUR62016836-RA:cds"/>
    <property type="gene ID" value="AUR62016836"/>
</dbReference>
<keyword evidence="3" id="KW-1185">Reference proteome</keyword>
<dbReference type="Proteomes" id="UP000596660">
    <property type="component" value="Unplaced"/>
</dbReference>
<proteinExistence type="predicted"/>
<feature type="compositionally biased region" description="Low complexity" evidence="1">
    <location>
        <begin position="9"/>
        <end position="35"/>
    </location>
</feature>
<evidence type="ECO:0000313" key="2">
    <source>
        <dbReference type="EnsemblPlants" id="AUR62016836-RA:cds"/>
    </source>
</evidence>
<evidence type="ECO:0000256" key="1">
    <source>
        <dbReference type="SAM" id="MobiDB-lite"/>
    </source>
</evidence>
<feature type="compositionally biased region" description="Low complexity" evidence="1">
    <location>
        <begin position="47"/>
        <end position="74"/>
    </location>
</feature>
<evidence type="ECO:0000313" key="3">
    <source>
        <dbReference type="Proteomes" id="UP000596660"/>
    </source>
</evidence>
<sequence length="165" mass="16794">MQQQRKKPQGSTFNSGGNSNGSGTQTNGNVNVGNNTKKKSGSVIPAGSAFNSGNNSNESGTQKNGNVNVGNGTKTTKKKKPARVTNRNNNPGGYTLWWPRRSSIWGTFNAGGNTNGSGIQKNGDVNVGNSNQKTGGVDIGTIGGNHGNQGGQQSSGNITAGNIGC</sequence>
<feature type="region of interest" description="Disordered" evidence="1">
    <location>
        <begin position="146"/>
        <end position="165"/>
    </location>
</feature>
<accession>A0A803LPF7</accession>
<reference evidence="2" key="2">
    <citation type="submission" date="2021-03" db="UniProtKB">
        <authorList>
            <consortium name="EnsemblPlants"/>
        </authorList>
    </citation>
    <scope>IDENTIFICATION</scope>
</reference>
<protein>
    <submittedName>
        <fullName evidence="2">Uncharacterized protein</fullName>
    </submittedName>
</protein>
<reference evidence="2" key="1">
    <citation type="journal article" date="2017" name="Nature">
        <title>The genome of Chenopodium quinoa.</title>
        <authorList>
            <person name="Jarvis D.E."/>
            <person name="Ho Y.S."/>
            <person name="Lightfoot D.J."/>
            <person name="Schmoeckel S.M."/>
            <person name="Li B."/>
            <person name="Borm T.J.A."/>
            <person name="Ohyanagi H."/>
            <person name="Mineta K."/>
            <person name="Michell C.T."/>
            <person name="Saber N."/>
            <person name="Kharbatia N.M."/>
            <person name="Rupper R.R."/>
            <person name="Sharp A.R."/>
            <person name="Dally N."/>
            <person name="Boughton B.A."/>
            <person name="Woo Y.H."/>
            <person name="Gao G."/>
            <person name="Schijlen E.G.W.M."/>
            <person name="Guo X."/>
            <person name="Momin A.A."/>
            <person name="Negrao S."/>
            <person name="Al-Babili S."/>
            <person name="Gehring C."/>
            <person name="Roessner U."/>
            <person name="Jung C."/>
            <person name="Murphy K."/>
            <person name="Arold S.T."/>
            <person name="Gojobori T."/>
            <person name="van der Linden C.G."/>
            <person name="van Loo E.N."/>
            <person name="Jellen E.N."/>
            <person name="Maughan P.J."/>
            <person name="Tester M."/>
        </authorList>
    </citation>
    <scope>NUCLEOTIDE SEQUENCE [LARGE SCALE GENOMIC DNA]</scope>
    <source>
        <strain evidence="2">cv. PI 614886</strain>
    </source>
</reference>
<dbReference type="EnsemblPlants" id="AUR62016836-RA">
    <property type="protein sequence ID" value="AUR62016836-RA:cds"/>
    <property type="gene ID" value="AUR62016836"/>
</dbReference>
<feature type="region of interest" description="Disordered" evidence="1">
    <location>
        <begin position="1"/>
        <end position="96"/>
    </location>
</feature>
<name>A0A803LPF7_CHEQI</name>
<organism evidence="2 3">
    <name type="scientific">Chenopodium quinoa</name>
    <name type="common">Quinoa</name>
    <dbReference type="NCBI Taxonomy" id="63459"/>
    <lineage>
        <taxon>Eukaryota</taxon>
        <taxon>Viridiplantae</taxon>
        <taxon>Streptophyta</taxon>
        <taxon>Embryophyta</taxon>
        <taxon>Tracheophyta</taxon>
        <taxon>Spermatophyta</taxon>
        <taxon>Magnoliopsida</taxon>
        <taxon>eudicotyledons</taxon>
        <taxon>Gunneridae</taxon>
        <taxon>Pentapetalae</taxon>
        <taxon>Caryophyllales</taxon>
        <taxon>Chenopodiaceae</taxon>
        <taxon>Chenopodioideae</taxon>
        <taxon>Atripliceae</taxon>
        <taxon>Chenopodium</taxon>
    </lineage>
</organism>
<dbReference type="AlphaFoldDB" id="A0A803LPF7"/>